<evidence type="ECO:0000256" key="1">
    <source>
        <dbReference type="SAM" id="MobiDB-lite"/>
    </source>
</evidence>
<feature type="region of interest" description="Disordered" evidence="1">
    <location>
        <begin position="53"/>
        <end position="90"/>
    </location>
</feature>
<gene>
    <name evidence="2" type="ORF">mMyoMyo1_001637</name>
</gene>
<sequence length="199" mass="21641">MDTLALGRWRRRRPEELQVPADAKRVCRSLEAAAQERGCPQVKAGALVSWGSPELEAQPGGLPAPRPARGQGPPSAGVPPTGGRSSAQPCPRCIAGESLVPVRPLFLRPERRKRNHGVINGISLIILATLTIPRISRRWETEEEYSEFGLEPPCDGERNPLTDGCGCTPVLSSRYPTALRNPARRTLSLPERLQIACTS</sequence>
<feature type="compositionally biased region" description="Low complexity" evidence="1">
    <location>
        <begin position="57"/>
        <end position="75"/>
    </location>
</feature>
<reference evidence="2 3" key="1">
    <citation type="journal article" date="2020" name="Nature">
        <title>Six reference-quality genomes reveal evolution of bat adaptations.</title>
        <authorList>
            <person name="Jebb D."/>
            <person name="Huang Z."/>
            <person name="Pippel M."/>
            <person name="Hughes G.M."/>
            <person name="Lavrichenko K."/>
            <person name="Devanna P."/>
            <person name="Winkler S."/>
            <person name="Jermiin L.S."/>
            <person name="Skirmuntt E.C."/>
            <person name="Katzourakis A."/>
            <person name="Burkitt-Gray L."/>
            <person name="Ray D.A."/>
            <person name="Sullivan K.A.M."/>
            <person name="Roscito J.G."/>
            <person name="Kirilenko B.M."/>
            <person name="Davalos L.M."/>
            <person name="Corthals A.P."/>
            <person name="Power M.L."/>
            <person name="Jones G."/>
            <person name="Ransome R.D."/>
            <person name="Dechmann D.K.N."/>
            <person name="Locatelli A.G."/>
            <person name="Puechmaille S.J."/>
            <person name="Fedrigo O."/>
            <person name="Jarvis E.D."/>
            <person name="Hiller M."/>
            <person name="Vernes S.C."/>
            <person name="Myers E.W."/>
            <person name="Teeling E.C."/>
        </authorList>
    </citation>
    <scope>NUCLEOTIDE SEQUENCE [LARGE SCALE GENOMIC DNA]</scope>
    <source>
        <strain evidence="2">MMyoMyo1</strain>
        <tissue evidence="2">Flight muscle</tissue>
    </source>
</reference>
<name>A0A7J7TRW8_MYOMY</name>
<dbReference type="VEuPathDB" id="HostDB:CUNH10orf143"/>
<dbReference type="Proteomes" id="UP000527355">
    <property type="component" value="Unassembled WGS sequence"/>
</dbReference>
<organism evidence="2 3">
    <name type="scientific">Myotis myotis</name>
    <name type="common">Greater mouse-eared bat</name>
    <name type="synonym">Vespertilio myotis</name>
    <dbReference type="NCBI Taxonomy" id="51298"/>
    <lineage>
        <taxon>Eukaryota</taxon>
        <taxon>Metazoa</taxon>
        <taxon>Chordata</taxon>
        <taxon>Craniata</taxon>
        <taxon>Vertebrata</taxon>
        <taxon>Euteleostomi</taxon>
        <taxon>Mammalia</taxon>
        <taxon>Eutheria</taxon>
        <taxon>Laurasiatheria</taxon>
        <taxon>Chiroptera</taxon>
        <taxon>Yangochiroptera</taxon>
        <taxon>Vespertilionidae</taxon>
        <taxon>Myotis</taxon>
    </lineage>
</organism>
<dbReference type="EMBL" id="JABWUV010000015">
    <property type="protein sequence ID" value="KAF6303498.1"/>
    <property type="molecule type" value="Genomic_DNA"/>
</dbReference>
<accession>A0A7J7TRW8</accession>
<evidence type="ECO:0000313" key="2">
    <source>
        <dbReference type="EMBL" id="KAF6303498.1"/>
    </source>
</evidence>
<keyword evidence="3" id="KW-1185">Reference proteome</keyword>
<comment type="caution">
    <text evidence="2">The sequence shown here is derived from an EMBL/GenBank/DDBJ whole genome shotgun (WGS) entry which is preliminary data.</text>
</comment>
<evidence type="ECO:0000313" key="3">
    <source>
        <dbReference type="Proteomes" id="UP000527355"/>
    </source>
</evidence>
<dbReference type="OrthoDB" id="5955292at2759"/>
<proteinExistence type="predicted"/>
<protein>
    <submittedName>
        <fullName evidence="2">Uncharacterized protein</fullName>
    </submittedName>
</protein>
<dbReference type="AlphaFoldDB" id="A0A7J7TRW8"/>